<reference evidence="2" key="1">
    <citation type="journal article" date="2020" name="Nat. Commun.">
        <title>Large-scale genome sequencing of mycorrhizal fungi provides insights into the early evolution of symbiotic traits.</title>
        <authorList>
            <person name="Miyauchi S."/>
            <person name="Kiss E."/>
            <person name="Kuo A."/>
            <person name="Drula E."/>
            <person name="Kohler A."/>
            <person name="Sanchez-Garcia M."/>
            <person name="Morin E."/>
            <person name="Andreopoulos B."/>
            <person name="Barry K.W."/>
            <person name="Bonito G."/>
            <person name="Buee M."/>
            <person name="Carver A."/>
            <person name="Chen C."/>
            <person name="Cichocki N."/>
            <person name="Clum A."/>
            <person name="Culley D."/>
            <person name="Crous P.W."/>
            <person name="Fauchery L."/>
            <person name="Girlanda M."/>
            <person name="Hayes R.D."/>
            <person name="Keri Z."/>
            <person name="LaButti K."/>
            <person name="Lipzen A."/>
            <person name="Lombard V."/>
            <person name="Magnuson J."/>
            <person name="Maillard F."/>
            <person name="Murat C."/>
            <person name="Nolan M."/>
            <person name="Ohm R.A."/>
            <person name="Pangilinan J."/>
            <person name="Pereira M.F."/>
            <person name="Perotto S."/>
            <person name="Peter M."/>
            <person name="Pfister S."/>
            <person name="Riley R."/>
            <person name="Sitrit Y."/>
            <person name="Stielow J.B."/>
            <person name="Szollosi G."/>
            <person name="Zifcakova L."/>
            <person name="Stursova M."/>
            <person name="Spatafora J.W."/>
            <person name="Tedersoo L."/>
            <person name="Vaario L.M."/>
            <person name="Yamada A."/>
            <person name="Yan M."/>
            <person name="Wang P."/>
            <person name="Xu J."/>
            <person name="Bruns T."/>
            <person name="Baldrian P."/>
            <person name="Vilgalys R."/>
            <person name="Dunand C."/>
            <person name="Henrissat B."/>
            <person name="Grigoriev I.V."/>
            <person name="Hibbett D."/>
            <person name="Nagy L.G."/>
            <person name="Martin F.M."/>
        </authorList>
    </citation>
    <scope>NUCLEOTIDE SEQUENCE</scope>
    <source>
        <strain evidence="2">UH-Tt-Lm1</strain>
    </source>
</reference>
<comment type="caution">
    <text evidence="2">The sequence shown here is derived from an EMBL/GenBank/DDBJ whole genome shotgun (WGS) entry which is preliminary data.</text>
</comment>
<keyword evidence="3" id="KW-1185">Reference proteome</keyword>
<proteinExistence type="predicted"/>
<gene>
    <name evidence="2" type="ORF">BJ322DRAFT_291267</name>
</gene>
<protein>
    <submittedName>
        <fullName evidence="2">Uncharacterized protein</fullName>
    </submittedName>
</protein>
<dbReference type="Proteomes" id="UP000736335">
    <property type="component" value="Unassembled WGS sequence"/>
</dbReference>
<dbReference type="AlphaFoldDB" id="A0A9P6H8X5"/>
<dbReference type="EMBL" id="WIUZ02000015">
    <property type="protein sequence ID" value="KAF9781003.1"/>
    <property type="molecule type" value="Genomic_DNA"/>
</dbReference>
<organism evidence="2 3">
    <name type="scientific">Thelephora terrestris</name>
    <dbReference type="NCBI Taxonomy" id="56493"/>
    <lineage>
        <taxon>Eukaryota</taxon>
        <taxon>Fungi</taxon>
        <taxon>Dikarya</taxon>
        <taxon>Basidiomycota</taxon>
        <taxon>Agaricomycotina</taxon>
        <taxon>Agaricomycetes</taxon>
        <taxon>Thelephorales</taxon>
        <taxon>Thelephoraceae</taxon>
        <taxon>Thelephora</taxon>
    </lineage>
</organism>
<reference evidence="2" key="2">
    <citation type="submission" date="2020-11" db="EMBL/GenBank/DDBJ databases">
        <authorList>
            <consortium name="DOE Joint Genome Institute"/>
            <person name="Kuo A."/>
            <person name="Miyauchi S."/>
            <person name="Kiss E."/>
            <person name="Drula E."/>
            <person name="Kohler A."/>
            <person name="Sanchez-Garcia M."/>
            <person name="Andreopoulos B."/>
            <person name="Barry K.W."/>
            <person name="Bonito G."/>
            <person name="Buee M."/>
            <person name="Carver A."/>
            <person name="Chen C."/>
            <person name="Cichocki N."/>
            <person name="Clum A."/>
            <person name="Culley D."/>
            <person name="Crous P.W."/>
            <person name="Fauchery L."/>
            <person name="Girlanda M."/>
            <person name="Hayes R."/>
            <person name="Keri Z."/>
            <person name="Labutti K."/>
            <person name="Lipzen A."/>
            <person name="Lombard V."/>
            <person name="Magnuson J."/>
            <person name="Maillard F."/>
            <person name="Morin E."/>
            <person name="Murat C."/>
            <person name="Nolan M."/>
            <person name="Ohm R."/>
            <person name="Pangilinan J."/>
            <person name="Pereira M."/>
            <person name="Perotto S."/>
            <person name="Peter M."/>
            <person name="Riley R."/>
            <person name="Sitrit Y."/>
            <person name="Stielow B."/>
            <person name="Szollosi G."/>
            <person name="Zifcakova L."/>
            <person name="Stursova M."/>
            <person name="Spatafora J.W."/>
            <person name="Tedersoo L."/>
            <person name="Vaario L.-M."/>
            <person name="Yamada A."/>
            <person name="Yan M."/>
            <person name="Wang P."/>
            <person name="Xu J."/>
            <person name="Bruns T."/>
            <person name="Baldrian P."/>
            <person name="Vilgalys R."/>
            <person name="Henrissat B."/>
            <person name="Grigoriev I.V."/>
            <person name="Hibbett D."/>
            <person name="Nagy L.G."/>
            <person name="Martin F.M."/>
        </authorList>
    </citation>
    <scope>NUCLEOTIDE SEQUENCE</scope>
    <source>
        <strain evidence="2">UH-Tt-Lm1</strain>
    </source>
</reference>
<dbReference type="OrthoDB" id="10496377at2759"/>
<accession>A0A9P6H8X5</accession>
<feature type="region of interest" description="Disordered" evidence="1">
    <location>
        <begin position="63"/>
        <end position="109"/>
    </location>
</feature>
<evidence type="ECO:0000313" key="2">
    <source>
        <dbReference type="EMBL" id="KAF9781003.1"/>
    </source>
</evidence>
<feature type="compositionally biased region" description="Polar residues" evidence="1">
    <location>
        <begin position="94"/>
        <end position="103"/>
    </location>
</feature>
<sequence>MSQSDCDICAFGSYNPTIWAVQNPWFRENSSLAGAVGVPVQQASPRVWEEVLSGALEWHHQEAGWEASPEHSATGRYSEESHDQSDDLEAGSSEAGSSTTHASGSDFPGELVDLRRDQKPFFCRVGQCLYWHTDAKQVRRHRGDHFSLRGGWSCPNRSETCDKWLGGYSFKRKDSVQAHCRRSTACGVALQATNGVVPRWGVPVTGQDLVRYDPTVHKPYQRTCGWRKHKVSR</sequence>
<name>A0A9P6H8X5_9AGAM</name>
<evidence type="ECO:0000313" key="3">
    <source>
        <dbReference type="Proteomes" id="UP000736335"/>
    </source>
</evidence>
<evidence type="ECO:0000256" key="1">
    <source>
        <dbReference type="SAM" id="MobiDB-lite"/>
    </source>
</evidence>